<organism evidence="9 10">
    <name type="scientific">Parasynechococcus marenigrum (strain WH8102)</name>
    <dbReference type="NCBI Taxonomy" id="84588"/>
    <lineage>
        <taxon>Bacteria</taxon>
        <taxon>Bacillati</taxon>
        <taxon>Cyanobacteriota</taxon>
        <taxon>Cyanophyceae</taxon>
        <taxon>Synechococcales</taxon>
        <taxon>Prochlorococcaceae</taxon>
        <taxon>Parasynechococcus</taxon>
        <taxon>Parasynechococcus marenigrum</taxon>
    </lineage>
</organism>
<evidence type="ECO:0000256" key="6">
    <source>
        <dbReference type="PROSITE-ProRule" id="PRU00433"/>
    </source>
</evidence>
<dbReference type="GO" id="GO:0009055">
    <property type="term" value="F:electron transfer activity"/>
    <property type="evidence" value="ECO:0007669"/>
    <property type="project" value="InterPro"/>
</dbReference>
<dbReference type="eggNOG" id="COG2010">
    <property type="taxonomic scope" value="Bacteria"/>
</dbReference>
<dbReference type="STRING" id="84588.SYNW0720"/>
<dbReference type="GO" id="GO:0020037">
    <property type="term" value="F:heme binding"/>
    <property type="evidence" value="ECO:0007669"/>
    <property type="project" value="InterPro"/>
</dbReference>
<dbReference type="Gene3D" id="1.10.760.10">
    <property type="entry name" value="Cytochrome c-like domain"/>
    <property type="match status" value="1"/>
</dbReference>
<keyword evidence="7" id="KW-1133">Transmembrane helix</keyword>
<dbReference type="SUPFAM" id="SSF46626">
    <property type="entry name" value="Cytochrome c"/>
    <property type="match status" value="1"/>
</dbReference>
<keyword evidence="4" id="KW-0249">Electron transport</keyword>
<dbReference type="HOGENOM" id="CLU_137907_0_0_3"/>
<dbReference type="KEGG" id="syw:SYNW0720"/>
<evidence type="ECO:0000259" key="8">
    <source>
        <dbReference type="PROSITE" id="PS51007"/>
    </source>
</evidence>
<evidence type="ECO:0000313" key="9">
    <source>
        <dbReference type="EMBL" id="CAE07235.1"/>
    </source>
</evidence>
<dbReference type="GO" id="GO:0046872">
    <property type="term" value="F:metal ion binding"/>
    <property type="evidence" value="ECO:0007669"/>
    <property type="project" value="UniProtKB-KW"/>
</dbReference>
<keyword evidence="1" id="KW-0813">Transport</keyword>
<evidence type="ECO:0000256" key="1">
    <source>
        <dbReference type="ARBA" id="ARBA00022448"/>
    </source>
</evidence>
<dbReference type="Pfam" id="PF13442">
    <property type="entry name" value="Cytochrome_CBB3"/>
    <property type="match status" value="1"/>
</dbReference>
<keyword evidence="2 6" id="KW-0349">Heme</keyword>
<keyword evidence="7" id="KW-0812">Transmembrane</keyword>
<keyword evidence="5 6" id="KW-0408">Iron</keyword>
<dbReference type="EMBL" id="BX569691">
    <property type="protein sequence ID" value="CAE07235.1"/>
    <property type="molecule type" value="Genomic_DNA"/>
</dbReference>
<keyword evidence="3 6" id="KW-0479">Metal-binding</keyword>
<dbReference type="Proteomes" id="UP000001422">
    <property type="component" value="Chromosome"/>
</dbReference>
<dbReference type="PANTHER" id="PTHR37823">
    <property type="entry name" value="CYTOCHROME C-553-LIKE"/>
    <property type="match status" value="1"/>
</dbReference>
<dbReference type="AlphaFoldDB" id="Q7U8A2"/>
<keyword evidence="7" id="KW-0472">Membrane</keyword>
<dbReference type="InterPro" id="IPR036909">
    <property type="entry name" value="Cyt_c-like_dom_sf"/>
</dbReference>
<evidence type="ECO:0000256" key="5">
    <source>
        <dbReference type="ARBA" id="ARBA00023004"/>
    </source>
</evidence>
<accession>Q7U8A2</accession>
<dbReference type="PROSITE" id="PS51007">
    <property type="entry name" value="CYTC"/>
    <property type="match status" value="1"/>
</dbReference>
<evidence type="ECO:0000256" key="4">
    <source>
        <dbReference type="ARBA" id="ARBA00022982"/>
    </source>
</evidence>
<dbReference type="InterPro" id="IPR051811">
    <property type="entry name" value="Cytochrome_c550/c551-like"/>
</dbReference>
<protein>
    <submittedName>
        <fullName evidence="9">Cytochrome cM</fullName>
    </submittedName>
</protein>
<gene>
    <name evidence="9" type="primary">cytM</name>
    <name evidence="9" type="ordered locus">SYNW0720</name>
</gene>
<keyword evidence="10" id="KW-1185">Reference proteome</keyword>
<proteinExistence type="predicted"/>
<sequence>MIEPTSTATEQQESGRGLITALVVLAASACAVLLIWVINGAQQDPYVRASLELQGDPDHGGQLFRINCAGCHGLAGQGLLAPKLAGISERMRDPALIHQIVSGDTPPMPSFQMEPASMADLLSHLHKLS</sequence>
<evidence type="ECO:0000313" key="10">
    <source>
        <dbReference type="Proteomes" id="UP000001422"/>
    </source>
</evidence>
<feature type="transmembrane region" description="Helical" evidence="7">
    <location>
        <begin position="18"/>
        <end position="38"/>
    </location>
</feature>
<evidence type="ECO:0000256" key="3">
    <source>
        <dbReference type="ARBA" id="ARBA00022723"/>
    </source>
</evidence>
<dbReference type="InterPro" id="IPR009056">
    <property type="entry name" value="Cyt_c-like_dom"/>
</dbReference>
<reference evidence="9 10" key="1">
    <citation type="journal article" date="2003" name="Nature">
        <title>The genome of a motile marine Synechococcus.</title>
        <authorList>
            <person name="Palenik B."/>
            <person name="Brahamsha B."/>
            <person name="Larimer F."/>
            <person name="Land M."/>
            <person name="Hauser L."/>
            <person name="Chain P."/>
            <person name="Lamerdin J."/>
            <person name="Regala W."/>
            <person name="Allen E.A."/>
            <person name="McCarren J."/>
            <person name="Paulsen I."/>
            <person name="Dufresne A."/>
            <person name="Partensky F."/>
            <person name="Webb E."/>
            <person name="Waterbury J."/>
        </authorList>
    </citation>
    <scope>NUCLEOTIDE SEQUENCE [LARGE SCALE GENOMIC DNA]</scope>
    <source>
        <strain evidence="9 10">WH8102</strain>
    </source>
</reference>
<dbReference type="PANTHER" id="PTHR37823:SF1">
    <property type="entry name" value="CYTOCHROME C-553-LIKE"/>
    <property type="match status" value="1"/>
</dbReference>
<evidence type="ECO:0000256" key="7">
    <source>
        <dbReference type="SAM" id="Phobius"/>
    </source>
</evidence>
<dbReference type="RefSeq" id="WP_011127587.1">
    <property type="nucleotide sequence ID" value="NC_005070.1"/>
</dbReference>
<evidence type="ECO:0000256" key="2">
    <source>
        <dbReference type="ARBA" id="ARBA00022617"/>
    </source>
</evidence>
<feature type="domain" description="Cytochrome c" evidence="8">
    <location>
        <begin position="55"/>
        <end position="129"/>
    </location>
</feature>
<name>Q7U8A2_PARMW</name>